<protein>
    <submittedName>
        <fullName evidence="8">Fungal-specific transcription factor domain-containing protein</fullName>
    </submittedName>
</protein>
<dbReference type="InterPro" id="IPR001138">
    <property type="entry name" value="Zn2Cys6_DnaBD"/>
</dbReference>
<keyword evidence="3" id="KW-0238">DNA-binding</keyword>
<dbReference type="InterPro" id="IPR051127">
    <property type="entry name" value="Fungal_SecMet_Regulators"/>
</dbReference>
<dbReference type="AlphaFoldDB" id="A0A5N7BPG3"/>
<dbReference type="EMBL" id="ML736153">
    <property type="protein sequence ID" value="KAE8383726.1"/>
    <property type="molecule type" value="Genomic_DNA"/>
</dbReference>
<dbReference type="CDD" id="cd12148">
    <property type="entry name" value="fungal_TF_MHR"/>
    <property type="match status" value="1"/>
</dbReference>
<accession>A0A5N7BPG3</accession>
<feature type="compositionally biased region" description="Polar residues" evidence="6">
    <location>
        <begin position="152"/>
        <end position="173"/>
    </location>
</feature>
<reference evidence="8 9" key="1">
    <citation type="submission" date="2019-04" db="EMBL/GenBank/DDBJ databases">
        <title>Friends and foes A comparative genomics studyof 23 Aspergillus species from section Flavi.</title>
        <authorList>
            <consortium name="DOE Joint Genome Institute"/>
            <person name="Kjaerbolling I."/>
            <person name="Vesth T."/>
            <person name="Frisvad J.C."/>
            <person name="Nybo J.L."/>
            <person name="Theobald S."/>
            <person name="Kildgaard S."/>
            <person name="Isbrandt T."/>
            <person name="Kuo A."/>
            <person name="Sato A."/>
            <person name="Lyhne E.K."/>
            <person name="Kogle M.E."/>
            <person name="Wiebenga A."/>
            <person name="Kun R.S."/>
            <person name="Lubbers R.J."/>
            <person name="Makela M.R."/>
            <person name="Barry K."/>
            <person name="Chovatia M."/>
            <person name="Clum A."/>
            <person name="Daum C."/>
            <person name="Haridas S."/>
            <person name="He G."/>
            <person name="LaButti K."/>
            <person name="Lipzen A."/>
            <person name="Mondo S."/>
            <person name="Riley R."/>
            <person name="Salamov A."/>
            <person name="Simmons B.A."/>
            <person name="Magnuson J.K."/>
            <person name="Henrissat B."/>
            <person name="Mortensen U.H."/>
            <person name="Larsen T.O."/>
            <person name="Devries R.P."/>
            <person name="Grigoriev I.V."/>
            <person name="Machida M."/>
            <person name="Baker S.E."/>
            <person name="Andersen M.R."/>
        </authorList>
    </citation>
    <scope>NUCLEOTIDE SEQUENCE [LARGE SCALE GENOMIC DNA]</scope>
    <source>
        <strain evidence="8 9">IBT 29228</strain>
    </source>
</reference>
<dbReference type="SMART" id="SM00906">
    <property type="entry name" value="Fungal_trans"/>
    <property type="match status" value="1"/>
</dbReference>
<dbReference type="GO" id="GO:0000435">
    <property type="term" value="P:positive regulation of transcription from RNA polymerase II promoter by galactose"/>
    <property type="evidence" value="ECO:0007669"/>
    <property type="project" value="TreeGrafter"/>
</dbReference>
<feature type="domain" description="Zn(2)-C6 fungal-type" evidence="7">
    <location>
        <begin position="47"/>
        <end position="77"/>
    </location>
</feature>
<evidence type="ECO:0000256" key="6">
    <source>
        <dbReference type="SAM" id="MobiDB-lite"/>
    </source>
</evidence>
<dbReference type="SUPFAM" id="SSF57701">
    <property type="entry name" value="Zn2/Cys6 DNA-binding domain"/>
    <property type="match status" value="1"/>
</dbReference>
<evidence type="ECO:0000256" key="5">
    <source>
        <dbReference type="ARBA" id="ARBA00023242"/>
    </source>
</evidence>
<dbReference type="Pfam" id="PF04082">
    <property type="entry name" value="Fungal_trans"/>
    <property type="match status" value="1"/>
</dbReference>
<feature type="region of interest" description="Disordered" evidence="6">
    <location>
        <begin position="1"/>
        <end position="41"/>
    </location>
</feature>
<dbReference type="Gene3D" id="4.10.240.10">
    <property type="entry name" value="Zn(2)-C6 fungal-type DNA-binding domain"/>
    <property type="match status" value="1"/>
</dbReference>
<evidence type="ECO:0000313" key="9">
    <source>
        <dbReference type="Proteomes" id="UP000326198"/>
    </source>
</evidence>
<dbReference type="OrthoDB" id="4356760at2759"/>
<dbReference type="PANTHER" id="PTHR47424:SF3">
    <property type="entry name" value="REGULATORY PROTEIN GAL4"/>
    <property type="match status" value="1"/>
</dbReference>
<keyword evidence="2" id="KW-0805">Transcription regulation</keyword>
<keyword evidence="9" id="KW-1185">Reference proteome</keyword>
<keyword evidence="5" id="KW-0539">Nucleus</keyword>
<proteinExistence type="predicted"/>
<evidence type="ECO:0000259" key="7">
    <source>
        <dbReference type="PROSITE" id="PS50048"/>
    </source>
</evidence>
<dbReference type="SMART" id="SM00066">
    <property type="entry name" value="GAL4"/>
    <property type="match status" value="1"/>
</dbReference>
<keyword evidence="4" id="KW-0804">Transcription</keyword>
<dbReference type="PANTHER" id="PTHR47424">
    <property type="entry name" value="REGULATORY PROTEIN GAL4"/>
    <property type="match status" value="1"/>
</dbReference>
<evidence type="ECO:0000313" key="8">
    <source>
        <dbReference type="EMBL" id="KAE8383726.1"/>
    </source>
</evidence>
<evidence type="ECO:0000256" key="1">
    <source>
        <dbReference type="ARBA" id="ARBA00022723"/>
    </source>
</evidence>
<feature type="region of interest" description="Disordered" evidence="6">
    <location>
        <begin position="736"/>
        <end position="779"/>
    </location>
</feature>
<dbReference type="InterPro" id="IPR007219">
    <property type="entry name" value="XnlR_reg_dom"/>
</dbReference>
<keyword evidence="1" id="KW-0479">Metal-binding</keyword>
<dbReference type="Proteomes" id="UP000326198">
    <property type="component" value="Unassembled WGS sequence"/>
</dbReference>
<feature type="compositionally biased region" description="Polar residues" evidence="6">
    <location>
        <begin position="212"/>
        <end position="229"/>
    </location>
</feature>
<evidence type="ECO:0000256" key="2">
    <source>
        <dbReference type="ARBA" id="ARBA00023015"/>
    </source>
</evidence>
<dbReference type="CDD" id="cd00067">
    <property type="entry name" value="GAL4"/>
    <property type="match status" value="1"/>
</dbReference>
<sequence length="828" mass="92803">MLKSKPARRRLGFYKEPGPPETPALTKRNDTGNNGKKKAGRHRAALACEECRARKRRCDGGTPACSGCVKRLSVCVYASVMHAKAWRDSMIHSLRTRLEELEHGKGLPANIDSGGPDPTGYIQDSTAPPSPRLEDDAIKVISDDTRSLHMPQPTSQITSPVVSRAQQDLSSIEQPRESPGDVAFSRSSGYLGRNSELCGVDRLMKPIDKAISSTSSHNPYGNASPLSETPKSHDSVQMPLVGCACGRLWETSRSRLPLRQHADDLVYTYFTRVHRMYPILHERTFRKYYQCFWHSTATAGTMSYTGCSGLCQQKSQGKTFPAMVHAIFALASLFQPGTSEENKHNAEEYFRLVQEIDLLDILGHEVGIELIQLGLLMGFYLQSTERFSKCWNITGLTIRMAQNMGLQLSLSEARRKGLFAPHATQLECEMRIRAWHGCVLLDRLVFREISMSFGRPLMIATAGEAVQLPEAIDDDRLSEVVGGWNCQLSNIPSLLEPYVQTIKLYDILKQVLDREELTDSSDICLDIHSILRLDTMIMEWRDALPSYLRYDPLSTQSHAASTNMDSQANFAAQATRLQARFLHVRVLILRPALDLLFQKQQQSPLTSNRGSIEQRVQDLIVCNIATQCALSAHNLVNLLHTQIQTHNLVAWWYNISYLHTGGSTLLMARMCTLDNSDLSQEFPRSWELCLQCIARYTGVSSIAARSFWLLQESANRLLPNNTTKNTQLHVNFDQQPSEMKTDSLPLENGPANGEDRDWNCPQSRSSGEDQPAPELIPEPRLDETNLPLVTGALWNHDASLDSYWSFMPFLSQLETLPSTAGSELPDLQ</sequence>
<dbReference type="PROSITE" id="PS50048">
    <property type="entry name" value="ZN2_CY6_FUNGAL_2"/>
    <property type="match status" value="1"/>
</dbReference>
<feature type="compositionally biased region" description="Basic residues" evidence="6">
    <location>
        <begin position="1"/>
        <end position="12"/>
    </location>
</feature>
<evidence type="ECO:0000256" key="3">
    <source>
        <dbReference type="ARBA" id="ARBA00023125"/>
    </source>
</evidence>
<organism evidence="8 9">
    <name type="scientific">Aspergillus bertholletiae</name>
    <dbReference type="NCBI Taxonomy" id="1226010"/>
    <lineage>
        <taxon>Eukaryota</taxon>
        <taxon>Fungi</taxon>
        <taxon>Dikarya</taxon>
        <taxon>Ascomycota</taxon>
        <taxon>Pezizomycotina</taxon>
        <taxon>Eurotiomycetes</taxon>
        <taxon>Eurotiomycetidae</taxon>
        <taxon>Eurotiales</taxon>
        <taxon>Aspergillaceae</taxon>
        <taxon>Aspergillus</taxon>
        <taxon>Aspergillus subgen. Circumdati</taxon>
    </lineage>
</organism>
<feature type="region of interest" description="Disordered" evidence="6">
    <location>
        <begin position="147"/>
        <end position="187"/>
    </location>
</feature>
<dbReference type="GO" id="GO:0006351">
    <property type="term" value="P:DNA-templated transcription"/>
    <property type="evidence" value="ECO:0007669"/>
    <property type="project" value="InterPro"/>
</dbReference>
<feature type="region of interest" description="Disordered" evidence="6">
    <location>
        <begin position="212"/>
        <end position="232"/>
    </location>
</feature>
<evidence type="ECO:0000256" key="4">
    <source>
        <dbReference type="ARBA" id="ARBA00023163"/>
    </source>
</evidence>
<gene>
    <name evidence="8" type="ORF">BDV26DRAFT_276991</name>
</gene>
<dbReference type="GO" id="GO:0000978">
    <property type="term" value="F:RNA polymerase II cis-regulatory region sequence-specific DNA binding"/>
    <property type="evidence" value="ECO:0007669"/>
    <property type="project" value="TreeGrafter"/>
</dbReference>
<dbReference type="InterPro" id="IPR036864">
    <property type="entry name" value="Zn2-C6_fun-type_DNA-bd_sf"/>
</dbReference>
<name>A0A5N7BPG3_9EURO</name>
<dbReference type="Pfam" id="PF00172">
    <property type="entry name" value="Zn_clus"/>
    <property type="match status" value="1"/>
</dbReference>
<dbReference type="PROSITE" id="PS00463">
    <property type="entry name" value="ZN2_CY6_FUNGAL_1"/>
    <property type="match status" value="1"/>
</dbReference>
<dbReference type="GO" id="GO:0008270">
    <property type="term" value="F:zinc ion binding"/>
    <property type="evidence" value="ECO:0007669"/>
    <property type="project" value="InterPro"/>
</dbReference>
<dbReference type="GO" id="GO:0005634">
    <property type="term" value="C:nucleus"/>
    <property type="evidence" value="ECO:0007669"/>
    <property type="project" value="TreeGrafter"/>
</dbReference>
<dbReference type="GO" id="GO:0000981">
    <property type="term" value="F:DNA-binding transcription factor activity, RNA polymerase II-specific"/>
    <property type="evidence" value="ECO:0007669"/>
    <property type="project" value="InterPro"/>
</dbReference>